<reference evidence="1 2" key="1">
    <citation type="journal article" date="2016" name="Genome Biol. Evol.">
        <title>Divergent and convergent evolution of fungal pathogenicity.</title>
        <authorList>
            <person name="Shang Y."/>
            <person name="Xiao G."/>
            <person name="Zheng P."/>
            <person name="Cen K."/>
            <person name="Zhan S."/>
            <person name="Wang C."/>
        </authorList>
    </citation>
    <scope>NUCLEOTIDE SEQUENCE [LARGE SCALE GENOMIC DNA]</scope>
    <source>
        <strain evidence="1 2">ARSEF 7405</strain>
    </source>
</reference>
<dbReference type="EMBL" id="AZGZ01000006">
    <property type="protein sequence ID" value="KZZ94486.1"/>
    <property type="molecule type" value="Genomic_DNA"/>
</dbReference>
<comment type="caution">
    <text evidence="1">The sequence shown here is derived from an EMBL/GenBank/DDBJ whole genome shotgun (WGS) entry which is preliminary data.</text>
</comment>
<organism evidence="1 2">
    <name type="scientific">Ascosphaera apis ARSEF 7405</name>
    <dbReference type="NCBI Taxonomy" id="392613"/>
    <lineage>
        <taxon>Eukaryota</taxon>
        <taxon>Fungi</taxon>
        <taxon>Dikarya</taxon>
        <taxon>Ascomycota</taxon>
        <taxon>Pezizomycotina</taxon>
        <taxon>Eurotiomycetes</taxon>
        <taxon>Eurotiomycetidae</taxon>
        <taxon>Onygenales</taxon>
        <taxon>Ascosphaeraceae</taxon>
        <taxon>Ascosphaera</taxon>
    </lineage>
</organism>
<proteinExistence type="predicted"/>
<protein>
    <submittedName>
        <fullName evidence="1">Uncharacterized protein</fullName>
    </submittedName>
</protein>
<dbReference type="Proteomes" id="UP000242877">
    <property type="component" value="Unassembled WGS sequence"/>
</dbReference>
<dbReference type="OrthoDB" id="4206381at2759"/>
<dbReference type="VEuPathDB" id="FungiDB:AAP_01786"/>
<sequence>MTSSEMYHAVDPKLYPDDWVNHQKTIFEQLQDDFLEDETNVMPYDWVPPRESYYTSFLPARFPTTVLPEFPRHAWLMLYGYDPCQELDRQEIFKVTKASEARNLIETRAVTWLERTIRLTGMKNRPFSAIKDAKSSVQVHGKEWRQEQTDFAFTYGGNSKEQQDNVVAILRVRTPGVLMSRDWDRPQRAEHMIAREARTLAKAFNTNRVMFFDAMKLVIFQWDRFADPVTDTVQQVYELDMGKHPTRIRAAMLRVICEGLDEKVGWGQWF</sequence>
<keyword evidence="2" id="KW-1185">Reference proteome</keyword>
<gene>
    <name evidence="1" type="ORF">AAP_01786</name>
</gene>
<evidence type="ECO:0000313" key="1">
    <source>
        <dbReference type="EMBL" id="KZZ94486.1"/>
    </source>
</evidence>
<name>A0A168AXK7_9EURO</name>
<evidence type="ECO:0000313" key="2">
    <source>
        <dbReference type="Proteomes" id="UP000242877"/>
    </source>
</evidence>
<accession>A0A168AXK7</accession>
<dbReference type="AlphaFoldDB" id="A0A168AXK7"/>